<sequence>MIPGHPPAFADQIQALRDQVARARISMIGKMGLSQDFFDTEPNFVNLKAAIRGILDARRSDFNRNNLTKVINTLRIHKIAPIIRTVTAMDATALTTNGSTSPAIDAEIVVNKIVARMGLLSENRKIRGHAAVINRLDQWIGNLNAPC</sequence>
<name>A0ABQ7IX81_9HELO</name>
<evidence type="ECO:0000313" key="1">
    <source>
        <dbReference type="EMBL" id="KAF7936240.1"/>
    </source>
</evidence>
<dbReference type="Proteomes" id="UP000783213">
    <property type="component" value="Unassembled WGS sequence"/>
</dbReference>
<dbReference type="RefSeq" id="XP_038813818.1">
    <property type="nucleotide sequence ID" value="XM_038950079.1"/>
</dbReference>
<gene>
    <name evidence="1" type="ORF">EAE98_002459</name>
</gene>
<reference evidence="1 2" key="1">
    <citation type="journal article" date="2020" name="Genome Biol. Evol.">
        <title>Comparative genomics of Sclerotiniaceae.</title>
        <authorList>
            <person name="Valero Jimenez C.A."/>
            <person name="Steentjes M."/>
            <person name="Scholten O.E."/>
            <person name="Van Kan J.A.L."/>
        </authorList>
    </citation>
    <scope>NUCLEOTIDE SEQUENCE [LARGE SCALE GENOMIC DNA]</scope>
    <source>
        <strain evidence="1 2">B1</strain>
    </source>
</reference>
<comment type="caution">
    <text evidence="1">The sequence shown here is derived from an EMBL/GenBank/DDBJ whole genome shotgun (WGS) entry which is preliminary data.</text>
</comment>
<accession>A0ABQ7IX81</accession>
<dbReference type="EMBL" id="RCSX01000004">
    <property type="protein sequence ID" value="KAF7936240.1"/>
    <property type="molecule type" value="Genomic_DNA"/>
</dbReference>
<organism evidence="1 2">
    <name type="scientific">Botrytis deweyae</name>
    <dbReference type="NCBI Taxonomy" id="2478750"/>
    <lineage>
        <taxon>Eukaryota</taxon>
        <taxon>Fungi</taxon>
        <taxon>Dikarya</taxon>
        <taxon>Ascomycota</taxon>
        <taxon>Pezizomycotina</taxon>
        <taxon>Leotiomycetes</taxon>
        <taxon>Helotiales</taxon>
        <taxon>Sclerotiniaceae</taxon>
        <taxon>Botrytis</taxon>
    </lineage>
</organism>
<keyword evidence="2" id="KW-1185">Reference proteome</keyword>
<dbReference type="GeneID" id="62229233"/>
<proteinExistence type="predicted"/>
<protein>
    <submittedName>
        <fullName evidence="1">Uncharacterized protein</fullName>
    </submittedName>
</protein>
<evidence type="ECO:0000313" key="2">
    <source>
        <dbReference type="Proteomes" id="UP000783213"/>
    </source>
</evidence>